<evidence type="ECO:0000256" key="5">
    <source>
        <dbReference type="SAM" id="Coils"/>
    </source>
</evidence>
<dbReference type="InterPro" id="IPR001452">
    <property type="entry name" value="SH3_domain"/>
</dbReference>
<keyword evidence="1" id="KW-0728">SH3 domain</keyword>
<accession>A0ABP1QXP0</accession>
<keyword evidence="5" id="KW-0175">Coiled coil</keyword>
<reference evidence="7 8" key="1">
    <citation type="submission" date="2024-08" db="EMBL/GenBank/DDBJ databases">
        <authorList>
            <person name="Cucini C."/>
            <person name="Frati F."/>
        </authorList>
    </citation>
    <scope>NUCLEOTIDE SEQUENCE [LARGE SCALE GENOMIC DNA]</scope>
</reference>
<dbReference type="CDD" id="cd11300">
    <property type="entry name" value="Fut8_like"/>
    <property type="match status" value="1"/>
</dbReference>
<dbReference type="PANTHER" id="PTHR13132:SF29">
    <property type="entry name" value="ALPHA-(1,6)-FUCOSYLTRANSFERASE"/>
    <property type="match status" value="1"/>
</dbReference>
<feature type="region of interest" description="Important for donor substrate binding" evidence="4">
    <location>
        <begin position="354"/>
        <end position="355"/>
    </location>
</feature>
<evidence type="ECO:0000313" key="8">
    <source>
        <dbReference type="Proteomes" id="UP001642540"/>
    </source>
</evidence>
<evidence type="ECO:0000313" key="7">
    <source>
        <dbReference type="EMBL" id="CAL8111342.1"/>
    </source>
</evidence>
<dbReference type="CDD" id="cd11792">
    <property type="entry name" value="SH3_Fut8"/>
    <property type="match status" value="1"/>
</dbReference>
<dbReference type="InterPro" id="IPR045573">
    <property type="entry name" value="Fut8_N_cat"/>
</dbReference>
<dbReference type="InterPro" id="IPR035653">
    <property type="entry name" value="Fut8_SH3"/>
</dbReference>
<dbReference type="Gene3D" id="2.30.30.40">
    <property type="entry name" value="SH3 Domains"/>
    <property type="match status" value="1"/>
</dbReference>
<dbReference type="EMBL" id="CAXLJM020000046">
    <property type="protein sequence ID" value="CAL8111342.1"/>
    <property type="molecule type" value="Genomic_DNA"/>
</dbReference>
<dbReference type="Proteomes" id="UP001642540">
    <property type="component" value="Unassembled WGS sequence"/>
</dbReference>
<dbReference type="Pfam" id="PF19745">
    <property type="entry name" value="FUT8_N_cat"/>
    <property type="match status" value="1"/>
</dbReference>
<evidence type="ECO:0000256" key="1">
    <source>
        <dbReference type="ARBA" id="ARBA00022443"/>
    </source>
</evidence>
<dbReference type="InterPro" id="IPR027350">
    <property type="entry name" value="GT23_dom"/>
</dbReference>
<keyword evidence="3 4" id="KW-0808">Transferase</keyword>
<evidence type="ECO:0000256" key="2">
    <source>
        <dbReference type="ARBA" id="ARBA00022676"/>
    </source>
</evidence>
<dbReference type="PANTHER" id="PTHR13132">
    <property type="entry name" value="ALPHA- 1,6 -FUCOSYLTRANSFERASE"/>
    <property type="match status" value="1"/>
</dbReference>
<dbReference type="Gene3D" id="3.40.50.11350">
    <property type="match status" value="1"/>
</dbReference>
<keyword evidence="8" id="KW-1185">Reference proteome</keyword>
<dbReference type="PROSITE" id="PS51659">
    <property type="entry name" value="GT23"/>
    <property type="match status" value="1"/>
</dbReference>
<dbReference type="SMART" id="SM00326">
    <property type="entry name" value="SH3"/>
    <property type="match status" value="1"/>
</dbReference>
<feature type="domain" description="GT23" evidence="6">
    <location>
        <begin position="197"/>
        <end position="482"/>
    </location>
</feature>
<keyword evidence="2 4" id="KW-0328">Glycosyltransferase</keyword>
<sequence length="568" mass="64412">MKSYIIKGFFGAIVVWFLFLGVLSIFPIQNPNHVGEDGYQSNQDNSAELLKRIDVALQQIQELKKNNAEMKRILGDAHPNALKTLAASNEVKDEGDGEKVRESVPQAGDPTYAYEKMRRQLELDMKELWFTVRGHATSIGTSDFEQIQDIYRLLRSYLLKLRQEDGYETYRERETQELSKIMQNRINTLQNPPDCEKAKKVVCSINKGCGFGCQIHHVVYCMVVAYATSRTLILESKGWRYNRQGWDKVFLPVSDTCTNALGSSRADWGSGNHDVQVLTLPIVDFMKPRPPFLPITIPSDIAGRLEKVHGEPHIWWVGQFVTYLLRMQPQTQVLLDEAKSKMDISSPTVGVHVRRTDKVGTEASFHPLKEYMVHVEEYFAIREKYEGPVQRRVFIASDDPNVISEASRTYTGSQWQIMGDRTVAQSASVAQRYNGLIGIIKDVFLLAECDYVVCTFSSQVCRLAYEIMQTKHADASGRFVSLDDIYYYGGGSGTIQKAQFVHKPRSSGELELEVGDKIGVAGNHWNGMSKGTNQRTNKVGLYPSYKARNVFAKVNFPRDKWWTQSGEV</sequence>
<comment type="caution">
    <text evidence="7">The sequence shown here is derived from an EMBL/GenBank/DDBJ whole genome shotgun (WGS) entry which is preliminary data.</text>
</comment>
<evidence type="ECO:0000259" key="6">
    <source>
        <dbReference type="PROSITE" id="PS51659"/>
    </source>
</evidence>
<evidence type="ECO:0000256" key="4">
    <source>
        <dbReference type="PROSITE-ProRule" id="PRU00992"/>
    </source>
</evidence>
<organism evidence="7 8">
    <name type="scientific">Orchesella dallaii</name>
    <dbReference type="NCBI Taxonomy" id="48710"/>
    <lineage>
        <taxon>Eukaryota</taxon>
        <taxon>Metazoa</taxon>
        <taxon>Ecdysozoa</taxon>
        <taxon>Arthropoda</taxon>
        <taxon>Hexapoda</taxon>
        <taxon>Collembola</taxon>
        <taxon>Entomobryomorpha</taxon>
        <taxon>Entomobryoidea</taxon>
        <taxon>Orchesellidae</taxon>
        <taxon>Orchesellinae</taxon>
        <taxon>Orchesella</taxon>
    </lineage>
</organism>
<proteinExistence type="inferred from homology"/>
<comment type="similarity">
    <text evidence="4">Belongs to the glycosyltransferase 23 family.</text>
</comment>
<dbReference type="SUPFAM" id="SSF50044">
    <property type="entry name" value="SH3-domain"/>
    <property type="match status" value="1"/>
</dbReference>
<evidence type="ECO:0000256" key="3">
    <source>
        <dbReference type="ARBA" id="ARBA00022679"/>
    </source>
</evidence>
<dbReference type="InterPro" id="IPR036028">
    <property type="entry name" value="SH3-like_dom_sf"/>
</dbReference>
<protein>
    <recommendedName>
        <fullName evidence="6">GT23 domain-containing protein</fullName>
    </recommendedName>
</protein>
<gene>
    <name evidence="7" type="ORF">ODALV1_LOCUS14951</name>
</gene>
<name>A0ABP1QXP0_9HEXA</name>
<feature type="coiled-coil region" evidence="5">
    <location>
        <begin position="46"/>
        <end position="73"/>
    </location>
</feature>